<dbReference type="InterPro" id="IPR050415">
    <property type="entry name" value="MRET"/>
</dbReference>
<proteinExistence type="predicted"/>
<comment type="caution">
    <text evidence="4">The sequence shown here is derived from an EMBL/GenBank/DDBJ whole genome shotgun (WGS) entry which is preliminary data.</text>
</comment>
<dbReference type="Pfam" id="PF00111">
    <property type="entry name" value="Fer2"/>
    <property type="match status" value="1"/>
</dbReference>
<evidence type="ECO:0000259" key="3">
    <source>
        <dbReference type="PROSITE" id="PS51384"/>
    </source>
</evidence>
<evidence type="ECO:0000313" key="4">
    <source>
        <dbReference type="EMBL" id="OWV33114.1"/>
    </source>
</evidence>
<dbReference type="OrthoDB" id="9786134at2"/>
<dbReference type="InterPro" id="IPR012675">
    <property type="entry name" value="Beta-grasp_dom_sf"/>
</dbReference>
<evidence type="ECO:0000256" key="1">
    <source>
        <dbReference type="ARBA" id="ARBA00034078"/>
    </source>
</evidence>
<dbReference type="PROSITE" id="PS00197">
    <property type="entry name" value="2FE2S_FER_1"/>
    <property type="match status" value="1"/>
</dbReference>
<feature type="domain" description="FAD-binding FR-type" evidence="3">
    <location>
        <begin position="101"/>
        <end position="202"/>
    </location>
</feature>
<dbReference type="InterPro" id="IPR036010">
    <property type="entry name" value="2Fe-2S_ferredoxin-like_sf"/>
</dbReference>
<feature type="domain" description="2Fe-2S ferredoxin-type" evidence="2">
    <location>
        <begin position="2"/>
        <end position="100"/>
    </location>
</feature>
<dbReference type="GO" id="GO:0051537">
    <property type="term" value="F:2 iron, 2 sulfur cluster binding"/>
    <property type="evidence" value="ECO:0007669"/>
    <property type="project" value="InterPro"/>
</dbReference>
<dbReference type="InterPro" id="IPR001433">
    <property type="entry name" value="OxRdtase_FAD/NAD-bd"/>
</dbReference>
<dbReference type="SUPFAM" id="SSF52343">
    <property type="entry name" value="Ferredoxin reductase-like, C-terminal NADP-linked domain"/>
    <property type="match status" value="1"/>
</dbReference>
<evidence type="ECO:0000313" key="5">
    <source>
        <dbReference type="Proteomes" id="UP000198462"/>
    </source>
</evidence>
<dbReference type="InterPro" id="IPR001041">
    <property type="entry name" value="2Fe-2S_ferredoxin-type"/>
</dbReference>
<evidence type="ECO:0008006" key="6">
    <source>
        <dbReference type="Google" id="ProtNLM"/>
    </source>
</evidence>
<dbReference type="Gene3D" id="3.10.20.30">
    <property type="match status" value="1"/>
</dbReference>
<accession>A0A219B4L5</accession>
<protein>
    <recommendedName>
        <fullName evidence="6">2-polyprenylphenol hydroxylase</fullName>
    </recommendedName>
</protein>
<reference evidence="5" key="1">
    <citation type="submission" date="2017-05" db="EMBL/GenBank/DDBJ databases">
        <authorList>
            <person name="Lin X."/>
        </authorList>
    </citation>
    <scope>NUCLEOTIDE SEQUENCE [LARGE SCALE GENOMIC DNA]</scope>
    <source>
        <strain evidence="5">JLT2012</strain>
    </source>
</reference>
<dbReference type="Gene3D" id="3.40.50.80">
    <property type="entry name" value="Nucleotide-binding domain of ferredoxin-NADP reductase (FNR) module"/>
    <property type="match status" value="1"/>
</dbReference>
<dbReference type="PRINTS" id="PR00371">
    <property type="entry name" value="FPNCR"/>
</dbReference>
<dbReference type="Gene3D" id="2.40.30.10">
    <property type="entry name" value="Translation factors"/>
    <property type="match status" value="1"/>
</dbReference>
<dbReference type="SUPFAM" id="SSF54292">
    <property type="entry name" value="2Fe-2S ferredoxin-like"/>
    <property type="match status" value="1"/>
</dbReference>
<dbReference type="InterPro" id="IPR001709">
    <property type="entry name" value="Flavoprot_Pyr_Nucl_cyt_Rdtase"/>
</dbReference>
<name>A0A219B4L5_9SPHN</name>
<dbReference type="SUPFAM" id="SSF63380">
    <property type="entry name" value="Riboflavin synthase domain-like"/>
    <property type="match status" value="1"/>
</dbReference>
<dbReference type="PANTHER" id="PTHR47354:SF5">
    <property type="entry name" value="PROTEIN RFBI"/>
    <property type="match status" value="1"/>
</dbReference>
<dbReference type="PRINTS" id="PR00410">
    <property type="entry name" value="PHEHYDRXLASE"/>
</dbReference>
<dbReference type="EMBL" id="NFZT01000001">
    <property type="protein sequence ID" value="OWV33114.1"/>
    <property type="molecule type" value="Genomic_DNA"/>
</dbReference>
<dbReference type="InterPro" id="IPR039261">
    <property type="entry name" value="FNR_nucleotide-bd"/>
</dbReference>
<dbReference type="PROSITE" id="PS51384">
    <property type="entry name" value="FAD_FR"/>
    <property type="match status" value="1"/>
</dbReference>
<dbReference type="CDD" id="cd00207">
    <property type="entry name" value="fer2"/>
    <property type="match status" value="1"/>
</dbReference>
<gene>
    <name evidence="4" type="ORF">B5C34_06300</name>
</gene>
<dbReference type="InterPro" id="IPR008333">
    <property type="entry name" value="Cbr1-like_FAD-bd_dom"/>
</dbReference>
<dbReference type="Pfam" id="PF00970">
    <property type="entry name" value="FAD_binding_6"/>
    <property type="match status" value="1"/>
</dbReference>
<keyword evidence="5" id="KW-1185">Reference proteome</keyword>
<dbReference type="InterPro" id="IPR017927">
    <property type="entry name" value="FAD-bd_FR_type"/>
</dbReference>
<dbReference type="InterPro" id="IPR017938">
    <property type="entry name" value="Riboflavin_synthase-like_b-brl"/>
</dbReference>
<comment type="cofactor">
    <cofactor evidence="1">
        <name>[2Fe-2S] cluster</name>
        <dbReference type="ChEBI" id="CHEBI:190135"/>
    </cofactor>
</comment>
<dbReference type="RefSeq" id="WP_088711901.1">
    <property type="nucleotide sequence ID" value="NZ_NFZT01000001.1"/>
</dbReference>
<organism evidence="4 5">
    <name type="scientific">Pacificimonas flava</name>
    <dbReference type="NCBI Taxonomy" id="1234595"/>
    <lineage>
        <taxon>Bacteria</taxon>
        <taxon>Pseudomonadati</taxon>
        <taxon>Pseudomonadota</taxon>
        <taxon>Alphaproteobacteria</taxon>
        <taxon>Sphingomonadales</taxon>
        <taxon>Sphingosinicellaceae</taxon>
        <taxon>Pacificimonas</taxon>
    </lineage>
</organism>
<dbReference type="GO" id="GO:0016491">
    <property type="term" value="F:oxidoreductase activity"/>
    <property type="evidence" value="ECO:0007669"/>
    <property type="project" value="InterPro"/>
</dbReference>
<dbReference type="Proteomes" id="UP000198462">
    <property type="component" value="Unassembled WGS sequence"/>
</dbReference>
<dbReference type="InterPro" id="IPR006058">
    <property type="entry name" value="2Fe2S_fd_BS"/>
</dbReference>
<dbReference type="PANTHER" id="PTHR47354">
    <property type="entry name" value="NADH OXIDOREDUCTASE HCR"/>
    <property type="match status" value="1"/>
</dbReference>
<dbReference type="Pfam" id="PF00175">
    <property type="entry name" value="NAD_binding_1"/>
    <property type="match status" value="1"/>
</dbReference>
<evidence type="ECO:0000259" key="2">
    <source>
        <dbReference type="PROSITE" id="PS51085"/>
    </source>
</evidence>
<dbReference type="AlphaFoldDB" id="A0A219B4L5"/>
<sequence>MFEARLKFQDGATLALPVKPEETVVEAAMRQDVPLRYDCTTGECGACLGRCSQTRSISSGPAPIISAEEAAEGLVATCQTRMTADAAFSFDYPLEPTPSEPARYRAKLAAHDRLCGTVSRLLIELDDAEGFRFQPGQYLRLRPPGLRVARAYSIASTMADLPHIELLIRHLDGGQVSEWLRSAAAPGDRLVLQAPLGGFAADTSADRQVFIAGGTGLAPVLSMIRAQAEEARDMLLVFGCTREEELFYHEELSALAGRVPRLEVRIALMEGQRPGIYRGTALAALADEDFAAGHAYHLCGPPAMIDAARALLRCHSVPPQAIRAERFARGV</sequence>
<dbReference type="PROSITE" id="PS51085">
    <property type="entry name" value="2FE2S_FER_2"/>
    <property type="match status" value="1"/>
</dbReference>